<dbReference type="EMBL" id="FNHW01000001">
    <property type="protein sequence ID" value="SDM72338.1"/>
    <property type="molecule type" value="Genomic_DNA"/>
</dbReference>
<accession>A0A1G9VJ77</accession>
<evidence type="ECO:0000313" key="2">
    <source>
        <dbReference type="Proteomes" id="UP000199544"/>
    </source>
</evidence>
<dbReference type="OrthoDB" id="2470430at2"/>
<proteinExistence type="predicted"/>
<protein>
    <submittedName>
        <fullName evidence="1">Uncharacterized protein</fullName>
    </submittedName>
</protein>
<gene>
    <name evidence="1" type="ORF">SAMN04488137_1627</name>
</gene>
<keyword evidence="2" id="KW-1185">Reference proteome</keyword>
<name>A0A1G9VJ77_9BACL</name>
<dbReference type="AlphaFoldDB" id="A0A1G9VJ77"/>
<organism evidence="1 2">
    <name type="scientific">Fictibacillus solisalsi</name>
    <dbReference type="NCBI Taxonomy" id="459525"/>
    <lineage>
        <taxon>Bacteria</taxon>
        <taxon>Bacillati</taxon>
        <taxon>Bacillota</taxon>
        <taxon>Bacilli</taxon>
        <taxon>Bacillales</taxon>
        <taxon>Fictibacillaceae</taxon>
        <taxon>Fictibacillus</taxon>
    </lineage>
</organism>
<evidence type="ECO:0000313" key="1">
    <source>
        <dbReference type="EMBL" id="SDM72338.1"/>
    </source>
</evidence>
<reference evidence="2" key="1">
    <citation type="submission" date="2016-10" db="EMBL/GenBank/DDBJ databases">
        <authorList>
            <person name="Varghese N."/>
            <person name="Submissions S."/>
        </authorList>
    </citation>
    <scope>NUCLEOTIDE SEQUENCE [LARGE SCALE GENOMIC DNA]</scope>
    <source>
        <strain evidence="2">CGMCC 1.6854</strain>
    </source>
</reference>
<dbReference type="STRING" id="459525.SAMN04488137_1627"/>
<dbReference type="RefSeq" id="WP_090233792.1">
    <property type="nucleotide sequence ID" value="NZ_FNHW01000001.1"/>
</dbReference>
<dbReference type="Proteomes" id="UP000199544">
    <property type="component" value="Unassembled WGS sequence"/>
</dbReference>
<sequence>MEEFLIYCPTCHEYSRLGKYDKKGHCFQGEYSLLHNCHLESGQLIFNFLKDHSDHSVKLVRSKTNEYMDILKNAHHYKSKDIDQLADEMINKQKAVEDERLLDRELGQLQLHILKGLLEEEANTISNQATQTSAESQFLLGKEEGLKKALNILTKLIEKTSILYRKNVRGEIHLIPKNKQN</sequence>